<dbReference type="PROSITE" id="PS50088">
    <property type="entry name" value="ANK_REPEAT"/>
    <property type="match status" value="1"/>
</dbReference>
<dbReference type="PRINTS" id="PR01270">
    <property type="entry name" value="HDASUPER"/>
</dbReference>
<dbReference type="Pfam" id="PF00850">
    <property type="entry name" value="Hist_deacetyl"/>
    <property type="match status" value="1"/>
</dbReference>
<keyword evidence="9" id="KW-0539">Nucleus</keyword>
<comment type="subcellular location">
    <subcellularLocation>
        <location evidence="1">Nucleus</location>
    </subcellularLocation>
</comment>
<keyword evidence="4" id="KW-0678">Repressor</keyword>
<dbReference type="EC" id="3.5.1.98" evidence="3"/>
<dbReference type="GO" id="GO:0000118">
    <property type="term" value="C:histone deacetylase complex"/>
    <property type="evidence" value="ECO:0007669"/>
    <property type="project" value="TreeGrafter"/>
</dbReference>
<feature type="domain" description="Histone deacetylase" evidence="12">
    <location>
        <begin position="286"/>
        <end position="614"/>
    </location>
</feature>
<dbReference type="GeneID" id="20088906"/>
<dbReference type="OrthoDB" id="424012at2759"/>
<dbReference type="InterPro" id="IPR037138">
    <property type="entry name" value="His_deacetylse_dom_sf"/>
</dbReference>
<dbReference type="GO" id="GO:0141221">
    <property type="term" value="F:histone deacetylase activity, hydrolytic mechanism"/>
    <property type="evidence" value="ECO:0007669"/>
    <property type="project" value="UniProtKB-EC"/>
</dbReference>
<evidence type="ECO:0000313" key="13">
    <source>
        <dbReference type="EMBL" id="ETV94593.1"/>
    </source>
</evidence>
<evidence type="ECO:0000256" key="9">
    <source>
        <dbReference type="ARBA" id="ARBA00023242"/>
    </source>
</evidence>
<evidence type="ECO:0000256" key="2">
    <source>
        <dbReference type="ARBA" id="ARBA00007738"/>
    </source>
</evidence>
<sequence>MEMTSEQRPILTSILTSSATSSRNSTPRSTTSSTSITIPPLKRRVSFTNHGDPEQPIPDKLEDLLEADSNRASTGRSFIPDQATTTAIVTKTTDLHDACRRLDVNYAAMCLLHVSPDSVNYRCEDGGFSALCLLAMAPDTHFNVSLQLAQMVTQHGANATVPDPQGFTPLHWCAAVGNVVMLEHLITTFPSSIDLPGGNGDTALHRASRFGHVDCIRLLLHHGASTTSCTPDLQTPLDVAGFANGSTVYEASRAAALSCFVGTRPWLKTLVLHHPDCQEHKAVESHQESPLRIHAILDPIRANQDKKWMHDLIDISSDFAFASMAIVRRVHSAKYVDTLKSLHYQVQSHCVGFMALTPRLQVHVQGTAADQAKLEAICDTSFSRGTLKAALRAAGSVCHAVQSVMKGEHRNAFCIVRPPGHHAGWSGLLKDSISCGFCILNNVMIGAQYALDSFPHVKKVAIVDFDAHHGNGTQDILTQQPRPNVLFVSLHLFAEGFYPGSGGGHDYARNIYNVPINPMWSHGKDKGSSAFRHKITHVVLPLLRAFGPDLILVSAGFDGCHHDIGNKQYGQRDGPVGLDLTPGDFHWVTTQLMYMANLCCNGRLVSVLEGGYGRVRMEYEEDKGSPVSDPLAHDRSSPDKDANNTAPLVLDTLQASAHAHLQALTCQSYFEPPPVKTRTSTRTPVPTFKVPRGAKRKKL</sequence>
<dbReference type="Pfam" id="PF12796">
    <property type="entry name" value="Ank_2"/>
    <property type="match status" value="1"/>
</dbReference>
<dbReference type="SUPFAM" id="SSF52768">
    <property type="entry name" value="Arginase/deacetylase"/>
    <property type="match status" value="1"/>
</dbReference>
<feature type="repeat" description="ANK" evidence="10">
    <location>
        <begin position="199"/>
        <end position="231"/>
    </location>
</feature>
<organism evidence="13">
    <name type="scientific">Aphanomyces invadans</name>
    <dbReference type="NCBI Taxonomy" id="157072"/>
    <lineage>
        <taxon>Eukaryota</taxon>
        <taxon>Sar</taxon>
        <taxon>Stramenopiles</taxon>
        <taxon>Oomycota</taxon>
        <taxon>Saprolegniomycetes</taxon>
        <taxon>Saprolegniales</taxon>
        <taxon>Verrucalvaceae</taxon>
        <taxon>Aphanomyces</taxon>
    </lineage>
</organism>
<dbReference type="VEuPathDB" id="FungiDB:H310_11856"/>
<accession>A0A024TKM6</accession>
<gene>
    <name evidence="13" type="ORF">H310_11856</name>
</gene>
<dbReference type="AlphaFoldDB" id="A0A024TKM6"/>
<evidence type="ECO:0000256" key="11">
    <source>
        <dbReference type="SAM" id="MobiDB-lite"/>
    </source>
</evidence>
<dbReference type="GO" id="GO:0005737">
    <property type="term" value="C:cytoplasm"/>
    <property type="evidence" value="ECO:0007669"/>
    <property type="project" value="TreeGrafter"/>
</dbReference>
<dbReference type="PANTHER" id="PTHR10625">
    <property type="entry name" value="HISTONE DEACETYLASE HDAC1-RELATED"/>
    <property type="match status" value="1"/>
</dbReference>
<dbReference type="GO" id="GO:0040029">
    <property type="term" value="P:epigenetic regulation of gene expression"/>
    <property type="evidence" value="ECO:0007669"/>
    <property type="project" value="TreeGrafter"/>
</dbReference>
<keyword evidence="6" id="KW-0156">Chromatin regulator</keyword>
<dbReference type="SUPFAM" id="SSF48403">
    <property type="entry name" value="Ankyrin repeat"/>
    <property type="match status" value="1"/>
</dbReference>
<dbReference type="InterPro" id="IPR000286">
    <property type="entry name" value="HDACs"/>
</dbReference>
<dbReference type="PROSITE" id="PS50297">
    <property type="entry name" value="ANK_REP_REGION"/>
    <property type="match status" value="1"/>
</dbReference>
<feature type="region of interest" description="Disordered" evidence="11">
    <location>
        <begin position="674"/>
        <end position="699"/>
    </location>
</feature>
<evidence type="ECO:0000256" key="6">
    <source>
        <dbReference type="ARBA" id="ARBA00022853"/>
    </source>
</evidence>
<dbReference type="InterPro" id="IPR023696">
    <property type="entry name" value="Ureohydrolase_dom_sf"/>
</dbReference>
<keyword evidence="10" id="KW-0040">ANK repeat</keyword>
<dbReference type="InterPro" id="IPR002110">
    <property type="entry name" value="Ankyrin_rpt"/>
</dbReference>
<evidence type="ECO:0000256" key="7">
    <source>
        <dbReference type="ARBA" id="ARBA00023015"/>
    </source>
</evidence>
<evidence type="ECO:0000256" key="3">
    <source>
        <dbReference type="ARBA" id="ARBA00012111"/>
    </source>
</evidence>
<dbReference type="SMART" id="SM00248">
    <property type="entry name" value="ANK"/>
    <property type="match status" value="4"/>
</dbReference>
<dbReference type="eggNOG" id="KOG1343">
    <property type="taxonomic scope" value="Eukaryota"/>
</dbReference>
<feature type="compositionally biased region" description="Basic and acidic residues" evidence="11">
    <location>
        <begin position="631"/>
        <end position="642"/>
    </location>
</feature>
<proteinExistence type="inferred from homology"/>
<protein>
    <recommendedName>
        <fullName evidence="3">histone deacetylase</fullName>
        <ecNumber evidence="3">3.5.1.98</ecNumber>
    </recommendedName>
</protein>
<evidence type="ECO:0000256" key="10">
    <source>
        <dbReference type="PROSITE-ProRule" id="PRU00023"/>
    </source>
</evidence>
<feature type="region of interest" description="Disordered" evidence="11">
    <location>
        <begin position="620"/>
        <end position="645"/>
    </location>
</feature>
<comment type="similarity">
    <text evidence="2">Belongs to the histone deacetylase family. HD type 2 subfamily.</text>
</comment>
<evidence type="ECO:0000256" key="1">
    <source>
        <dbReference type="ARBA" id="ARBA00004123"/>
    </source>
</evidence>
<evidence type="ECO:0000256" key="4">
    <source>
        <dbReference type="ARBA" id="ARBA00022491"/>
    </source>
</evidence>
<dbReference type="PANTHER" id="PTHR10625:SF5">
    <property type="entry name" value="HISTONE DEACETYLASE"/>
    <property type="match status" value="1"/>
</dbReference>
<keyword evidence="5" id="KW-0378">Hydrolase</keyword>
<feature type="region of interest" description="Disordered" evidence="11">
    <location>
        <begin position="1"/>
        <end position="58"/>
    </location>
</feature>
<keyword evidence="8" id="KW-0804">Transcription</keyword>
<dbReference type="Gene3D" id="3.40.800.20">
    <property type="entry name" value="Histone deacetylase domain"/>
    <property type="match status" value="1"/>
</dbReference>
<dbReference type="Gene3D" id="1.25.40.20">
    <property type="entry name" value="Ankyrin repeat-containing domain"/>
    <property type="match status" value="1"/>
</dbReference>
<evidence type="ECO:0000259" key="12">
    <source>
        <dbReference type="Pfam" id="PF00850"/>
    </source>
</evidence>
<dbReference type="eggNOG" id="KOG4177">
    <property type="taxonomic scope" value="Eukaryota"/>
</dbReference>
<feature type="compositionally biased region" description="Low complexity" evidence="11">
    <location>
        <begin position="9"/>
        <end position="40"/>
    </location>
</feature>
<evidence type="ECO:0000256" key="5">
    <source>
        <dbReference type="ARBA" id="ARBA00022801"/>
    </source>
</evidence>
<dbReference type="EMBL" id="KI913985">
    <property type="protein sequence ID" value="ETV94593.1"/>
    <property type="molecule type" value="Genomic_DNA"/>
</dbReference>
<dbReference type="InterPro" id="IPR036770">
    <property type="entry name" value="Ankyrin_rpt-contain_sf"/>
</dbReference>
<evidence type="ECO:0000256" key="8">
    <source>
        <dbReference type="ARBA" id="ARBA00023163"/>
    </source>
</evidence>
<dbReference type="STRING" id="157072.A0A024TKM6"/>
<keyword evidence="7" id="KW-0805">Transcription regulation</keyword>
<dbReference type="InterPro" id="IPR023801">
    <property type="entry name" value="His_deacetylse_dom"/>
</dbReference>
<reference evidence="13" key="1">
    <citation type="submission" date="2013-12" db="EMBL/GenBank/DDBJ databases">
        <title>The Genome Sequence of Aphanomyces invadans NJM9701.</title>
        <authorList>
            <consortium name="The Broad Institute Genomics Platform"/>
            <person name="Russ C."/>
            <person name="Tyler B."/>
            <person name="van West P."/>
            <person name="Dieguez-Uribeondo J."/>
            <person name="Young S.K."/>
            <person name="Zeng Q."/>
            <person name="Gargeya S."/>
            <person name="Fitzgerald M."/>
            <person name="Abouelleil A."/>
            <person name="Alvarado L."/>
            <person name="Chapman S.B."/>
            <person name="Gainer-Dewar J."/>
            <person name="Goldberg J."/>
            <person name="Griggs A."/>
            <person name="Gujja S."/>
            <person name="Hansen M."/>
            <person name="Howarth C."/>
            <person name="Imamovic A."/>
            <person name="Ireland A."/>
            <person name="Larimer J."/>
            <person name="McCowan C."/>
            <person name="Murphy C."/>
            <person name="Pearson M."/>
            <person name="Poon T.W."/>
            <person name="Priest M."/>
            <person name="Roberts A."/>
            <person name="Saif S."/>
            <person name="Shea T."/>
            <person name="Sykes S."/>
            <person name="Wortman J."/>
            <person name="Nusbaum C."/>
            <person name="Birren B."/>
        </authorList>
    </citation>
    <scope>NUCLEOTIDE SEQUENCE [LARGE SCALE GENOMIC DNA]</scope>
    <source>
        <strain evidence="13">NJM9701</strain>
    </source>
</reference>
<name>A0A024TKM6_9STRA</name>
<dbReference type="RefSeq" id="XP_008876908.1">
    <property type="nucleotide sequence ID" value="XM_008878686.1"/>
</dbReference>